<dbReference type="AlphaFoldDB" id="A0A1Y1W3G3"/>
<comment type="caution">
    <text evidence="2">The sequence shown here is derived from an EMBL/GenBank/DDBJ whole genome shotgun (WGS) entry which is preliminary data.</text>
</comment>
<sequence>MIVPSGIHSTCRVRILGIGGLTGNSSGEHASGMGGQNPGMREGSWPDWVERGSRDLPSYALMRTQHLSPSQHRLVARITPCTRARQSTSAPSVSSKHGTCRVEAEGPCGGGDDPHIRLLACAHPPIFPSEAVRAINLHLFYPLGESQRQLPRLADKRGLERC</sequence>
<dbReference type="EMBL" id="MCFD01000011">
    <property type="protein sequence ID" value="ORX67835.1"/>
    <property type="molecule type" value="Genomic_DNA"/>
</dbReference>
<keyword evidence="3" id="KW-1185">Reference proteome</keyword>
<reference evidence="2 3" key="1">
    <citation type="submission" date="2016-07" db="EMBL/GenBank/DDBJ databases">
        <title>Pervasive Adenine N6-methylation of Active Genes in Fungi.</title>
        <authorList>
            <consortium name="DOE Joint Genome Institute"/>
            <person name="Mondo S.J."/>
            <person name="Dannebaum R.O."/>
            <person name="Kuo R.C."/>
            <person name="Labutti K."/>
            <person name="Haridas S."/>
            <person name="Kuo A."/>
            <person name="Salamov A."/>
            <person name="Ahrendt S.R."/>
            <person name="Lipzen A."/>
            <person name="Sullivan W."/>
            <person name="Andreopoulos W.B."/>
            <person name="Clum A."/>
            <person name="Lindquist E."/>
            <person name="Daum C."/>
            <person name="Ramamoorthy G.K."/>
            <person name="Gryganskyi A."/>
            <person name="Culley D."/>
            <person name="Magnuson J.K."/>
            <person name="James T.Y."/>
            <person name="O'Malley M.A."/>
            <person name="Stajich J.E."/>
            <person name="Spatafora J.W."/>
            <person name="Visel A."/>
            <person name="Grigoriev I.V."/>
        </authorList>
    </citation>
    <scope>NUCLEOTIDE SEQUENCE [LARGE SCALE GENOMIC DNA]</scope>
    <source>
        <strain evidence="2 3">ATCC 12442</strain>
    </source>
</reference>
<gene>
    <name evidence="2" type="ORF">DL89DRAFT_37027</name>
</gene>
<evidence type="ECO:0000313" key="3">
    <source>
        <dbReference type="Proteomes" id="UP000193922"/>
    </source>
</evidence>
<dbReference type="Proteomes" id="UP000193922">
    <property type="component" value="Unassembled WGS sequence"/>
</dbReference>
<name>A0A1Y1W3G3_9FUNG</name>
<evidence type="ECO:0000256" key="1">
    <source>
        <dbReference type="SAM" id="MobiDB-lite"/>
    </source>
</evidence>
<organism evidence="2 3">
    <name type="scientific">Linderina pennispora</name>
    <dbReference type="NCBI Taxonomy" id="61395"/>
    <lineage>
        <taxon>Eukaryota</taxon>
        <taxon>Fungi</taxon>
        <taxon>Fungi incertae sedis</taxon>
        <taxon>Zoopagomycota</taxon>
        <taxon>Kickxellomycotina</taxon>
        <taxon>Kickxellomycetes</taxon>
        <taxon>Kickxellales</taxon>
        <taxon>Kickxellaceae</taxon>
        <taxon>Linderina</taxon>
    </lineage>
</organism>
<proteinExistence type="predicted"/>
<feature type="region of interest" description="Disordered" evidence="1">
    <location>
        <begin position="22"/>
        <end position="46"/>
    </location>
</feature>
<dbReference type="GeneID" id="63808233"/>
<accession>A0A1Y1W3G3</accession>
<dbReference type="RefSeq" id="XP_040741681.1">
    <property type="nucleotide sequence ID" value="XM_040891585.1"/>
</dbReference>
<protein>
    <submittedName>
        <fullName evidence="2">Uncharacterized protein</fullName>
    </submittedName>
</protein>
<evidence type="ECO:0000313" key="2">
    <source>
        <dbReference type="EMBL" id="ORX67835.1"/>
    </source>
</evidence>